<dbReference type="InterPro" id="IPR039420">
    <property type="entry name" value="WalR-like"/>
</dbReference>
<dbReference type="SMART" id="SM00448">
    <property type="entry name" value="REC"/>
    <property type="match status" value="1"/>
</dbReference>
<reference evidence="4 5" key="2">
    <citation type="submission" date="2018-06" db="EMBL/GenBank/DDBJ databases">
        <title>Metagenomic assembly of (sub)arctic Cyanobacteria and their associated microbiome from non-axenic cultures.</title>
        <authorList>
            <person name="Baurain D."/>
        </authorList>
    </citation>
    <scope>NUCLEOTIDE SEQUENCE [LARGE SCALE GENOMIC DNA]</scope>
    <source>
        <strain evidence="4">ULC041bin1</strain>
    </source>
</reference>
<dbReference type="AlphaFoldDB" id="A0A2W4W0N0"/>
<dbReference type="GO" id="GO:0005829">
    <property type="term" value="C:cytosol"/>
    <property type="evidence" value="ECO:0007669"/>
    <property type="project" value="TreeGrafter"/>
</dbReference>
<dbReference type="EMBL" id="QBMN01000099">
    <property type="protein sequence ID" value="PZO38744.1"/>
    <property type="molecule type" value="Genomic_DNA"/>
</dbReference>
<dbReference type="GO" id="GO:0000976">
    <property type="term" value="F:transcription cis-regulatory region binding"/>
    <property type="evidence" value="ECO:0007669"/>
    <property type="project" value="TreeGrafter"/>
</dbReference>
<evidence type="ECO:0000313" key="5">
    <source>
        <dbReference type="Proteomes" id="UP000249081"/>
    </source>
</evidence>
<keyword evidence="2" id="KW-0597">Phosphoprotein</keyword>
<dbReference type="PANTHER" id="PTHR48111:SF38">
    <property type="entry name" value="TWO-COMPONENT RESPONSE REGULATOR"/>
    <property type="match status" value="1"/>
</dbReference>
<dbReference type="Gene3D" id="3.40.50.2300">
    <property type="match status" value="1"/>
</dbReference>
<reference evidence="5" key="1">
    <citation type="submission" date="2018-04" db="EMBL/GenBank/DDBJ databases">
        <authorList>
            <person name="Cornet L."/>
        </authorList>
    </citation>
    <scope>NUCLEOTIDE SEQUENCE [LARGE SCALE GENOMIC DNA]</scope>
</reference>
<dbReference type="GO" id="GO:0032993">
    <property type="term" value="C:protein-DNA complex"/>
    <property type="evidence" value="ECO:0007669"/>
    <property type="project" value="TreeGrafter"/>
</dbReference>
<dbReference type="Pfam" id="PF00072">
    <property type="entry name" value="Response_reg"/>
    <property type="match status" value="1"/>
</dbReference>
<dbReference type="PROSITE" id="PS50110">
    <property type="entry name" value="RESPONSE_REGULATORY"/>
    <property type="match status" value="1"/>
</dbReference>
<gene>
    <name evidence="4" type="ORF">DCF17_14175</name>
</gene>
<dbReference type="Proteomes" id="UP000249081">
    <property type="component" value="Unassembled WGS sequence"/>
</dbReference>
<protein>
    <recommendedName>
        <fullName evidence="3">Response regulatory domain-containing protein</fullName>
    </recommendedName>
</protein>
<keyword evidence="1" id="KW-0238">DNA-binding</keyword>
<dbReference type="SUPFAM" id="SSF52172">
    <property type="entry name" value="CheY-like"/>
    <property type="match status" value="1"/>
</dbReference>
<name>A0A2W4W0N0_9CYAN</name>
<organism evidence="4 5">
    <name type="scientific">Shackletoniella antarctica</name>
    <dbReference type="NCBI Taxonomy" id="268115"/>
    <lineage>
        <taxon>Bacteria</taxon>
        <taxon>Bacillati</taxon>
        <taxon>Cyanobacteriota</taxon>
        <taxon>Cyanophyceae</taxon>
        <taxon>Oculatellales</taxon>
        <taxon>Oculatellaceae</taxon>
        <taxon>Shackletoniella</taxon>
    </lineage>
</organism>
<accession>A0A2W4W0N0</accession>
<sequence>MLKTSPKLRPLCKRGLPRRAISSTALVEATTDNYQLILLDLGLPGLDGQAVLQTLRSQGSTCPVIVVTARAQALTDKTTLQQLANGWFQKPFKMKDLLGRIRQLLPVQ</sequence>
<dbReference type="InterPro" id="IPR011006">
    <property type="entry name" value="CheY-like_superfamily"/>
</dbReference>
<proteinExistence type="predicted"/>
<evidence type="ECO:0000256" key="2">
    <source>
        <dbReference type="PROSITE-ProRule" id="PRU00169"/>
    </source>
</evidence>
<evidence type="ECO:0000256" key="1">
    <source>
        <dbReference type="ARBA" id="ARBA00023125"/>
    </source>
</evidence>
<comment type="caution">
    <text evidence="4">The sequence shown here is derived from an EMBL/GenBank/DDBJ whole genome shotgun (WGS) entry which is preliminary data.</text>
</comment>
<dbReference type="GO" id="GO:0006355">
    <property type="term" value="P:regulation of DNA-templated transcription"/>
    <property type="evidence" value="ECO:0007669"/>
    <property type="project" value="TreeGrafter"/>
</dbReference>
<dbReference type="PANTHER" id="PTHR48111">
    <property type="entry name" value="REGULATOR OF RPOS"/>
    <property type="match status" value="1"/>
</dbReference>
<feature type="modified residue" description="4-aspartylphosphate" evidence="2">
    <location>
        <position position="40"/>
    </location>
</feature>
<evidence type="ECO:0000259" key="3">
    <source>
        <dbReference type="PROSITE" id="PS50110"/>
    </source>
</evidence>
<dbReference type="InterPro" id="IPR001789">
    <property type="entry name" value="Sig_transdc_resp-reg_receiver"/>
</dbReference>
<evidence type="ECO:0000313" key="4">
    <source>
        <dbReference type="EMBL" id="PZO38744.1"/>
    </source>
</evidence>
<feature type="domain" description="Response regulatory" evidence="3">
    <location>
        <begin position="1"/>
        <end position="105"/>
    </location>
</feature>
<dbReference type="GO" id="GO:0000156">
    <property type="term" value="F:phosphorelay response regulator activity"/>
    <property type="evidence" value="ECO:0007669"/>
    <property type="project" value="TreeGrafter"/>
</dbReference>